<dbReference type="EMBL" id="MU827343">
    <property type="protein sequence ID" value="KAJ7352928.1"/>
    <property type="molecule type" value="Genomic_DNA"/>
</dbReference>
<dbReference type="GO" id="GO:0005506">
    <property type="term" value="F:iron ion binding"/>
    <property type="evidence" value="ECO:0007669"/>
    <property type="project" value="InterPro"/>
</dbReference>
<protein>
    <recommendedName>
        <fullName evidence="6">Cytochrome P450</fullName>
    </recommendedName>
</protein>
<dbReference type="InterPro" id="IPR039983">
    <property type="entry name" value="CYP46A1"/>
</dbReference>
<dbReference type="Gene3D" id="1.10.630.10">
    <property type="entry name" value="Cytochrome P450"/>
    <property type="match status" value="1"/>
</dbReference>
<dbReference type="Proteomes" id="UP001163046">
    <property type="component" value="Unassembled WGS sequence"/>
</dbReference>
<dbReference type="InterPro" id="IPR001128">
    <property type="entry name" value="Cyt_P450"/>
</dbReference>
<reference evidence="4" key="1">
    <citation type="submission" date="2023-01" db="EMBL/GenBank/DDBJ databases">
        <title>Genome assembly of the deep-sea coral Lophelia pertusa.</title>
        <authorList>
            <person name="Herrera S."/>
            <person name="Cordes E."/>
        </authorList>
    </citation>
    <scope>NUCLEOTIDE SEQUENCE</scope>
    <source>
        <strain evidence="4">USNM1676648</strain>
        <tissue evidence="4">Polyp</tissue>
    </source>
</reference>
<evidence type="ECO:0000256" key="2">
    <source>
        <dbReference type="PIRSR" id="PIRSR602401-1"/>
    </source>
</evidence>
<feature type="binding site" description="axial binding residue" evidence="2">
    <location>
        <position position="368"/>
    </location>
    <ligand>
        <name>heme</name>
        <dbReference type="ChEBI" id="CHEBI:30413"/>
    </ligand>
    <ligandPart>
        <name>Fe</name>
        <dbReference type="ChEBI" id="CHEBI:18248"/>
    </ligandPart>
</feature>
<dbReference type="PRINTS" id="PR00385">
    <property type="entry name" value="P450"/>
</dbReference>
<dbReference type="AlphaFoldDB" id="A0A9W9YJ60"/>
<comment type="caution">
    <text evidence="4">The sequence shown here is derived from an EMBL/GenBank/DDBJ whole genome shotgun (WGS) entry which is preliminary data.</text>
</comment>
<dbReference type="Pfam" id="PF00067">
    <property type="entry name" value="p450"/>
    <property type="match status" value="1"/>
</dbReference>
<dbReference type="SUPFAM" id="SSF48264">
    <property type="entry name" value="Cytochrome P450"/>
    <property type="match status" value="1"/>
</dbReference>
<dbReference type="InterPro" id="IPR036396">
    <property type="entry name" value="Cyt_P450_sf"/>
</dbReference>
<evidence type="ECO:0000256" key="1">
    <source>
        <dbReference type="ARBA" id="ARBA00010617"/>
    </source>
</evidence>
<keyword evidence="3" id="KW-0503">Monooxygenase</keyword>
<sequence length="424" mass="47976">MIDELHSIHGPVVLLWAYHNPFTFVSDPELVRKCMITLNLPKNPRVYGHLGYPFGQRMGGCGVLNEVDHEVWQKRRALLNPAFHRRYLMNLMSAFNNSCDLFLAKMDQVADGKTIVDMAQEFARVTLDAIGKVAFNVDVDTIKDANSPFPSAISKCLKGIQESLRSPFWRISVSTFPFQKVWKMICERQEAVLRGEDTPPDILAHILSVAEKESSITVNDLVDDFVTFFVAGQETTSNQLSFTLYEILRHPDVENRILQEIEAVLGSRQLVEYKDLGNLQFLGQTLKESLRLHPPISGTTRVTTKEENIGGHILPAGTSVNISIFIMHRFSEAWKEPLKFDPDRFSPAAKGGIPQNVYFPFSLGPRTCIGQTFAQIEARLFMARLLQEFELTLCQGQGEIKHEERLTLRPKGGVLCTLKRRNES</sequence>
<dbReference type="PANTHER" id="PTHR24293:SF0">
    <property type="entry name" value="CYP46A1 PROTEIN-RELATED"/>
    <property type="match status" value="1"/>
</dbReference>
<dbReference type="PROSITE" id="PS00086">
    <property type="entry name" value="CYTOCHROME_P450"/>
    <property type="match status" value="1"/>
</dbReference>
<proteinExistence type="inferred from homology"/>
<name>A0A9W9YJ60_9CNID</name>
<evidence type="ECO:0000313" key="5">
    <source>
        <dbReference type="Proteomes" id="UP001163046"/>
    </source>
</evidence>
<dbReference type="InterPro" id="IPR002401">
    <property type="entry name" value="Cyt_P450_E_grp-I"/>
</dbReference>
<keyword evidence="3" id="KW-0560">Oxidoreductase</keyword>
<comment type="similarity">
    <text evidence="1 3">Belongs to the cytochrome P450 family.</text>
</comment>
<gene>
    <name evidence="4" type="ORF">OS493_032867</name>
</gene>
<dbReference type="GO" id="GO:0006707">
    <property type="term" value="P:cholesterol catabolic process"/>
    <property type="evidence" value="ECO:0007669"/>
    <property type="project" value="InterPro"/>
</dbReference>
<evidence type="ECO:0008006" key="6">
    <source>
        <dbReference type="Google" id="ProtNLM"/>
    </source>
</evidence>
<keyword evidence="2 3" id="KW-0408">Iron</keyword>
<dbReference type="PRINTS" id="PR00463">
    <property type="entry name" value="EP450I"/>
</dbReference>
<evidence type="ECO:0000256" key="3">
    <source>
        <dbReference type="RuleBase" id="RU000461"/>
    </source>
</evidence>
<accession>A0A9W9YJ60</accession>
<dbReference type="GO" id="GO:0033781">
    <property type="term" value="F:cholesterol 24-hydroxylase activity"/>
    <property type="evidence" value="ECO:0007669"/>
    <property type="project" value="InterPro"/>
</dbReference>
<dbReference type="GO" id="GO:0020037">
    <property type="term" value="F:heme binding"/>
    <property type="evidence" value="ECO:0007669"/>
    <property type="project" value="InterPro"/>
</dbReference>
<dbReference type="InterPro" id="IPR017972">
    <property type="entry name" value="Cyt_P450_CS"/>
</dbReference>
<keyword evidence="5" id="KW-1185">Reference proteome</keyword>
<keyword evidence="2 3" id="KW-0479">Metal-binding</keyword>
<dbReference type="CDD" id="cd20613">
    <property type="entry name" value="CYP46A1-like"/>
    <property type="match status" value="1"/>
</dbReference>
<evidence type="ECO:0000313" key="4">
    <source>
        <dbReference type="EMBL" id="KAJ7352928.1"/>
    </source>
</evidence>
<dbReference type="OrthoDB" id="1470350at2759"/>
<comment type="cofactor">
    <cofactor evidence="2">
        <name>heme</name>
        <dbReference type="ChEBI" id="CHEBI:30413"/>
    </cofactor>
</comment>
<keyword evidence="2 3" id="KW-0349">Heme</keyword>
<dbReference type="PANTHER" id="PTHR24293">
    <property type="entry name" value="CYTOCHROME P450 FAMILY 46 SUBFAMILY A"/>
    <property type="match status" value="1"/>
</dbReference>
<organism evidence="4 5">
    <name type="scientific">Desmophyllum pertusum</name>
    <dbReference type="NCBI Taxonomy" id="174260"/>
    <lineage>
        <taxon>Eukaryota</taxon>
        <taxon>Metazoa</taxon>
        <taxon>Cnidaria</taxon>
        <taxon>Anthozoa</taxon>
        <taxon>Hexacorallia</taxon>
        <taxon>Scleractinia</taxon>
        <taxon>Caryophylliina</taxon>
        <taxon>Caryophylliidae</taxon>
        <taxon>Desmophyllum</taxon>
    </lineage>
</organism>